<dbReference type="EC" id="1.1.1.133" evidence="2"/>
<dbReference type="EMBL" id="QFRA01000003">
    <property type="protein sequence ID" value="PZR06147.1"/>
    <property type="molecule type" value="Genomic_DNA"/>
</dbReference>
<sequence length="348" mass="37132">MVRPGPVYTGTRRVKTVNILIAGGRGQLGTALAMTAPASVRRGRISCLGRADLDITQQDVIHDVLDSEQPDLIINAAAYTAVDRAEDPAHQDAARAVNTDGAAYLAQAAAQAEIPFIHISTDYVYGQSDAVEPDGGDESANQAEASEPFVGGHAPLRVDTPTHPQSVYGRTKLAGDRAVQKAFENTDVPCVIVRTAWVYSGSALPDHHDFVSTMLRLEQQSRGDDSPHVRVVNDQWGSPTNVFDLARGLWELSGASSATINFPTILAPGSVVHCTGAGACTWWDVARRVFAEVGADPDRVIPISSEDYPTAAARPHWSVLDNSSWLALGLTPLPAWEDGVHRAVTGVC</sequence>
<comment type="caution">
    <text evidence="4">The sequence shown here is derived from an EMBL/GenBank/DDBJ whole genome shotgun (WGS) entry which is preliminary data.</text>
</comment>
<feature type="domain" description="RmlD-like substrate binding" evidence="3">
    <location>
        <begin position="18"/>
        <end position="344"/>
    </location>
</feature>
<comment type="function">
    <text evidence="2">Catalyzes the reduction of dTDP-6-deoxy-L-lyxo-4-hexulose to yield dTDP-L-rhamnose.</text>
</comment>
<keyword evidence="2" id="KW-0560">Oxidoreductase</keyword>
<evidence type="ECO:0000259" key="3">
    <source>
        <dbReference type="Pfam" id="PF04321"/>
    </source>
</evidence>
<evidence type="ECO:0000313" key="4">
    <source>
        <dbReference type="EMBL" id="PZR06147.1"/>
    </source>
</evidence>
<keyword evidence="2" id="KW-0521">NADP</keyword>
<accession>A0A2W5SWN2</accession>
<dbReference type="SUPFAM" id="SSF51735">
    <property type="entry name" value="NAD(P)-binding Rossmann-fold domains"/>
    <property type="match status" value="1"/>
</dbReference>
<name>A0A2W5SWN2_9CORY</name>
<dbReference type="NCBIfam" id="TIGR01214">
    <property type="entry name" value="rmlD"/>
    <property type="match status" value="1"/>
</dbReference>
<dbReference type="PANTHER" id="PTHR10491:SF4">
    <property type="entry name" value="METHIONINE ADENOSYLTRANSFERASE 2 SUBUNIT BETA"/>
    <property type="match status" value="1"/>
</dbReference>
<comment type="similarity">
    <text evidence="1 2">Belongs to the dTDP-4-dehydrorhamnose reductase family.</text>
</comment>
<dbReference type="UniPathway" id="UPA00124"/>
<reference evidence="4 5" key="1">
    <citation type="submission" date="2017-08" db="EMBL/GenBank/DDBJ databases">
        <title>Infants hospitalized years apart are colonized by the same room-sourced microbial strains.</title>
        <authorList>
            <person name="Brooks B."/>
            <person name="Olm M.R."/>
            <person name="Firek B.A."/>
            <person name="Baker R."/>
            <person name="Thomas B.C."/>
            <person name="Morowitz M.J."/>
            <person name="Banfield J.F."/>
        </authorList>
    </citation>
    <scope>NUCLEOTIDE SEQUENCE [LARGE SCALE GENOMIC DNA]</scope>
    <source>
        <strain evidence="4">S2_003_000_R1_3</strain>
    </source>
</reference>
<dbReference type="GO" id="GO:0008831">
    <property type="term" value="F:dTDP-4-dehydrorhamnose reductase activity"/>
    <property type="evidence" value="ECO:0007669"/>
    <property type="project" value="UniProtKB-EC"/>
</dbReference>
<dbReference type="InterPro" id="IPR036291">
    <property type="entry name" value="NAD(P)-bd_dom_sf"/>
</dbReference>
<dbReference type="Gene3D" id="3.40.50.720">
    <property type="entry name" value="NAD(P)-binding Rossmann-like Domain"/>
    <property type="match status" value="1"/>
</dbReference>
<evidence type="ECO:0000256" key="2">
    <source>
        <dbReference type="RuleBase" id="RU364082"/>
    </source>
</evidence>
<evidence type="ECO:0000313" key="5">
    <source>
        <dbReference type="Proteomes" id="UP000249432"/>
    </source>
</evidence>
<dbReference type="Proteomes" id="UP000249432">
    <property type="component" value="Unassembled WGS sequence"/>
</dbReference>
<dbReference type="CDD" id="cd05254">
    <property type="entry name" value="dTDP_HR_like_SDR_e"/>
    <property type="match status" value="1"/>
</dbReference>
<evidence type="ECO:0000256" key="1">
    <source>
        <dbReference type="ARBA" id="ARBA00010944"/>
    </source>
</evidence>
<dbReference type="Pfam" id="PF04321">
    <property type="entry name" value="RmlD_sub_bind"/>
    <property type="match status" value="1"/>
</dbReference>
<dbReference type="GO" id="GO:0019305">
    <property type="term" value="P:dTDP-rhamnose biosynthetic process"/>
    <property type="evidence" value="ECO:0007669"/>
    <property type="project" value="UniProtKB-UniPathway"/>
</dbReference>
<dbReference type="PANTHER" id="PTHR10491">
    <property type="entry name" value="DTDP-4-DEHYDRORHAMNOSE REDUCTASE"/>
    <property type="match status" value="1"/>
</dbReference>
<dbReference type="InterPro" id="IPR005913">
    <property type="entry name" value="dTDP_dehydrorham_reduct"/>
</dbReference>
<proteinExistence type="inferred from homology"/>
<comment type="pathway">
    <text evidence="2">Carbohydrate biosynthesis; dTDP-L-rhamnose biosynthesis.</text>
</comment>
<dbReference type="AlphaFoldDB" id="A0A2W5SWN2"/>
<protein>
    <recommendedName>
        <fullName evidence="2">dTDP-4-dehydrorhamnose reductase</fullName>
        <ecNumber evidence="2">1.1.1.133</ecNumber>
    </recommendedName>
</protein>
<dbReference type="Gene3D" id="3.90.25.10">
    <property type="entry name" value="UDP-galactose 4-epimerase, domain 1"/>
    <property type="match status" value="1"/>
</dbReference>
<organism evidence="4 5">
    <name type="scientific">Corynebacterium kroppenstedtii</name>
    <dbReference type="NCBI Taxonomy" id="161879"/>
    <lineage>
        <taxon>Bacteria</taxon>
        <taxon>Bacillati</taxon>
        <taxon>Actinomycetota</taxon>
        <taxon>Actinomycetes</taxon>
        <taxon>Mycobacteriales</taxon>
        <taxon>Corynebacteriaceae</taxon>
        <taxon>Corynebacterium</taxon>
    </lineage>
</organism>
<gene>
    <name evidence="4" type="primary">rfbD</name>
    <name evidence="4" type="ORF">DI525_02285</name>
</gene>
<dbReference type="InterPro" id="IPR029903">
    <property type="entry name" value="RmlD-like-bd"/>
</dbReference>